<keyword evidence="1" id="KW-0812">Transmembrane</keyword>
<comment type="caution">
    <text evidence="3">The sequence shown here is derived from an EMBL/GenBank/DDBJ whole genome shotgun (WGS) entry which is preliminary data.</text>
</comment>
<evidence type="ECO:0000259" key="2">
    <source>
        <dbReference type="PROSITE" id="PS51677"/>
    </source>
</evidence>
<dbReference type="OrthoDB" id="9812065at2"/>
<dbReference type="Gene3D" id="3.20.20.370">
    <property type="entry name" value="Glycoside hydrolase/deacetylase"/>
    <property type="match status" value="1"/>
</dbReference>
<dbReference type="InterPro" id="IPR002509">
    <property type="entry name" value="NODB_dom"/>
</dbReference>
<sequence>MLRFTTINAITAAVFILFIVADYFLEVPIYAYVIVAVIWILITLMGSMFISWDYHITSLHRNITITDNNIAISFDDGPNLEYTPKVLSLLKQFNAKATFFCIGKHIEAEKDLFNRIISEGHTVGNHTYSHASNFGFFSSEKVISELKRTNKLVKEVSGHEMTMYRPAFGVTNPRIRKALATTHFISIGWSKRSFDTTNLSEEIIFKRITKNLKKGDIILLHDSSDKTIAVLERLLLFLQSNKMQSVTVDQLLEIEPYAN</sequence>
<dbReference type="EMBL" id="REFC01000011">
    <property type="protein sequence ID" value="RMA65723.1"/>
    <property type="molecule type" value="Genomic_DNA"/>
</dbReference>
<dbReference type="GO" id="GO:0005975">
    <property type="term" value="P:carbohydrate metabolic process"/>
    <property type="evidence" value="ECO:0007669"/>
    <property type="project" value="InterPro"/>
</dbReference>
<accession>A0A3L9YYS8</accession>
<protein>
    <submittedName>
        <fullName evidence="3">Peptidoglycan/xylan/chitin deacetylase (PgdA/CDA1 family)</fullName>
    </submittedName>
</protein>
<dbReference type="Pfam" id="PF01522">
    <property type="entry name" value="Polysacc_deac_1"/>
    <property type="match status" value="1"/>
</dbReference>
<evidence type="ECO:0000313" key="3">
    <source>
        <dbReference type="EMBL" id="RMA65723.1"/>
    </source>
</evidence>
<dbReference type="InterPro" id="IPR050248">
    <property type="entry name" value="Polysacc_deacetylase_ArnD"/>
</dbReference>
<feature type="transmembrane region" description="Helical" evidence="1">
    <location>
        <begin position="31"/>
        <end position="52"/>
    </location>
</feature>
<keyword evidence="4" id="KW-1185">Reference proteome</keyword>
<dbReference type="PROSITE" id="PS51677">
    <property type="entry name" value="NODB"/>
    <property type="match status" value="1"/>
</dbReference>
<dbReference type="SUPFAM" id="SSF88713">
    <property type="entry name" value="Glycoside hydrolase/deacetylase"/>
    <property type="match status" value="1"/>
</dbReference>
<dbReference type="Proteomes" id="UP000271339">
    <property type="component" value="Unassembled WGS sequence"/>
</dbReference>
<reference evidence="3 4" key="1">
    <citation type="submission" date="2018-10" db="EMBL/GenBank/DDBJ databases">
        <title>Genomic Encyclopedia of Archaeal and Bacterial Type Strains, Phase II (KMG-II): from individual species to whole genera.</title>
        <authorList>
            <person name="Goeker M."/>
        </authorList>
    </citation>
    <scope>NUCLEOTIDE SEQUENCE [LARGE SCALE GENOMIC DNA]</scope>
    <source>
        <strain evidence="3 4">DSM 23424</strain>
    </source>
</reference>
<organism evidence="3 4">
    <name type="scientific">Ulvibacter antarcticus</name>
    <dbReference type="NCBI Taxonomy" id="442714"/>
    <lineage>
        <taxon>Bacteria</taxon>
        <taxon>Pseudomonadati</taxon>
        <taxon>Bacteroidota</taxon>
        <taxon>Flavobacteriia</taxon>
        <taxon>Flavobacteriales</taxon>
        <taxon>Flavobacteriaceae</taxon>
        <taxon>Ulvibacter</taxon>
    </lineage>
</organism>
<dbReference type="AlphaFoldDB" id="A0A3L9YYS8"/>
<feature type="transmembrane region" description="Helical" evidence="1">
    <location>
        <begin position="7"/>
        <end position="25"/>
    </location>
</feature>
<proteinExistence type="predicted"/>
<evidence type="ECO:0000313" key="4">
    <source>
        <dbReference type="Proteomes" id="UP000271339"/>
    </source>
</evidence>
<dbReference type="InterPro" id="IPR011330">
    <property type="entry name" value="Glyco_hydro/deAcase_b/a-brl"/>
</dbReference>
<dbReference type="CDD" id="cd10917">
    <property type="entry name" value="CE4_NodB_like_6s_7s"/>
    <property type="match status" value="1"/>
</dbReference>
<dbReference type="RefSeq" id="WP_121905763.1">
    <property type="nucleotide sequence ID" value="NZ_REFC01000011.1"/>
</dbReference>
<dbReference type="PANTHER" id="PTHR10587">
    <property type="entry name" value="GLYCOSYL TRANSFERASE-RELATED"/>
    <property type="match status" value="1"/>
</dbReference>
<keyword evidence="1" id="KW-0472">Membrane</keyword>
<gene>
    <name evidence="3" type="ORF">BXY75_0135</name>
</gene>
<name>A0A3L9YYS8_9FLAO</name>
<dbReference type="GO" id="GO:0016810">
    <property type="term" value="F:hydrolase activity, acting on carbon-nitrogen (but not peptide) bonds"/>
    <property type="evidence" value="ECO:0007669"/>
    <property type="project" value="InterPro"/>
</dbReference>
<feature type="domain" description="NodB homology" evidence="2">
    <location>
        <begin position="68"/>
        <end position="249"/>
    </location>
</feature>
<keyword evidence="1" id="KW-1133">Transmembrane helix</keyword>
<evidence type="ECO:0000256" key="1">
    <source>
        <dbReference type="SAM" id="Phobius"/>
    </source>
</evidence>